<feature type="coiled-coil region" evidence="1">
    <location>
        <begin position="79"/>
        <end position="106"/>
    </location>
</feature>
<dbReference type="EMBL" id="JAAIVB010000011">
    <property type="protein sequence ID" value="NEX60091.1"/>
    <property type="molecule type" value="Genomic_DNA"/>
</dbReference>
<dbReference type="Proteomes" id="UP000482155">
    <property type="component" value="Unassembled WGS sequence"/>
</dbReference>
<dbReference type="AlphaFoldDB" id="A0A6B3SGW6"/>
<protein>
    <submittedName>
        <fullName evidence="2">Uncharacterized protein</fullName>
    </submittedName>
</protein>
<sequence length="143" mass="16280">MMKRSPNLTAQRIDKIIEIIHGWEGRLTWPALIKAVAAKMHATYTRQALFKQERIRVAYETYRASKPDAVGGRPVSAALKASMERIQRLELENAGLKKREALLLEQFVRWAYNASTRGLTEAFLNQALPPTNRQGNKASRPHK</sequence>
<gene>
    <name evidence="2" type="ORF">G3574_03280</name>
</gene>
<organism evidence="2 3">
    <name type="scientific">Noviherbaspirillum galbum</name>
    <dbReference type="NCBI Taxonomy" id="2709383"/>
    <lineage>
        <taxon>Bacteria</taxon>
        <taxon>Pseudomonadati</taxon>
        <taxon>Pseudomonadota</taxon>
        <taxon>Betaproteobacteria</taxon>
        <taxon>Burkholderiales</taxon>
        <taxon>Oxalobacteraceae</taxon>
        <taxon>Noviherbaspirillum</taxon>
    </lineage>
</organism>
<reference evidence="2 3" key="1">
    <citation type="submission" date="2020-02" db="EMBL/GenBank/DDBJ databases">
        <authorList>
            <person name="Kim M.K."/>
        </authorList>
    </citation>
    <scope>NUCLEOTIDE SEQUENCE [LARGE SCALE GENOMIC DNA]</scope>
    <source>
        <strain evidence="2 3">17J57-3</strain>
    </source>
</reference>
<dbReference type="RefSeq" id="WP_163960592.1">
    <property type="nucleotide sequence ID" value="NZ_JAAIVB010000011.1"/>
</dbReference>
<evidence type="ECO:0000313" key="2">
    <source>
        <dbReference type="EMBL" id="NEX60091.1"/>
    </source>
</evidence>
<keyword evidence="1" id="KW-0175">Coiled coil</keyword>
<evidence type="ECO:0000256" key="1">
    <source>
        <dbReference type="SAM" id="Coils"/>
    </source>
</evidence>
<evidence type="ECO:0000313" key="3">
    <source>
        <dbReference type="Proteomes" id="UP000482155"/>
    </source>
</evidence>
<proteinExistence type="predicted"/>
<comment type="caution">
    <text evidence="2">The sequence shown here is derived from an EMBL/GenBank/DDBJ whole genome shotgun (WGS) entry which is preliminary data.</text>
</comment>
<keyword evidence="3" id="KW-1185">Reference proteome</keyword>
<name>A0A6B3SGW6_9BURK</name>
<accession>A0A6B3SGW6</accession>